<feature type="non-terminal residue" evidence="1">
    <location>
        <position position="29"/>
    </location>
</feature>
<gene>
    <name evidence="1" type="ORF">HKB21_16025</name>
</gene>
<evidence type="ECO:0000313" key="2">
    <source>
        <dbReference type="Proteomes" id="UP000555836"/>
    </source>
</evidence>
<sequence length="29" mass="3381">MERRHFLALWTLLFAPSLKAKTPMRPTPA</sequence>
<dbReference type="AlphaFoldDB" id="A0A7Y0S6L1"/>
<accession>A0A7Y0S6L1</accession>
<keyword evidence="1" id="KW-0223">Dioxygenase</keyword>
<dbReference type="GO" id="GO:0051213">
    <property type="term" value="F:dioxygenase activity"/>
    <property type="evidence" value="ECO:0007669"/>
    <property type="project" value="UniProtKB-KW"/>
</dbReference>
<name>A0A7Y0S6L1_VIBPH</name>
<dbReference type="Proteomes" id="UP000555836">
    <property type="component" value="Unassembled WGS sequence"/>
</dbReference>
<protein>
    <submittedName>
        <fullName evidence="1">Protocatechuate 3,4-dioxygenase</fullName>
    </submittedName>
</protein>
<reference evidence="1 2" key="1">
    <citation type="submission" date="2020-04" db="EMBL/GenBank/DDBJ databases">
        <title>Whole-genome sequencing of Vibrio spp. from China reveals different genetic environments of blaCTX-M-14 among diverse lineages.</title>
        <authorList>
            <person name="Zheng Z."/>
            <person name="Ye L."/>
            <person name="Chen S."/>
        </authorList>
    </citation>
    <scope>NUCLEOTIDE SEQUENCE [LARGE SCALE GENOMIC DNA]</scope>
    <source>
        <strain evidence="1 2">Vb0574</strain>
    </source>
</reference>
<organism evidence="1 2">
    <name type="scientific">Vibrio parahaemolyticus</name>
    <dbReference type="NCBI Taxonomy" id="670"/>
    <lineage>
        <taxon>Bacteria</taxon>
        <taxon>Pseudomonadati</taxon>
        <taxon>Pseudomonadota</taxon>
        <taxon>Gammaproteobacteria</taxon>
        <taxon>Vibrionales</taxon>
        <taxon>Vibrionaceae</taxon>
        <taxon>Vibrio</taxon>
    </lineage>
</organism>
<dbReference type="EMBL" id="JABCLD010001797">
    <property type="protein sequence ID" value="NMU27118.1"/>
    <property type="molecule type" value="Genomic_DNA"/>
</dbReference>
<proteinExistence type="predicted"/>
<keyword evidence="1" id="KW-0560">Oxidoreductase</keyword>
<evidence type="ECO:0000313" key="1">
    <source>
        <dbReference type="EMBL" id="NMU27118.1"/>
    </source>
</evidence>
<comment type="caution">
    <text evidence="1">The sequence shown here is derived from an EMBL/GenBank/DDBJ whole genome shotgun (WGS) entry which is preliminary data.</text>
</comment>